<keyword evidence="7" id="KW-0624">Polysaccharide degradation</keyword>
<keyword evidence="5" id="KW-0378">Hydrolase</keyword>
<keyword evidence="2" id="KW-0964">Secreted</keyword>
<comment type="caution">
    <text evidence="8">The sequence shown here is derived from an EMBL/GenBank/DDBJ whole genome shotgun (WGS) entry which is preliminary data.</text>
</comment>
<evidence type="ECO:0000256" key="7">
    <source>
        <dbReference type="ARBA" id="ARBA00023326"/>
    </source>
</evidence>
<dbReference type="SUPFAM" id="SSF53474">
    <property type="entry name" value="alpha/beta-Hydrolases"/>
    <property type="match status" value="1"/>
</dbReference>
<dbReference type="Proteomes" id="UP001165065">
    <property type="component" value="Unassembled WGS sequence"/>
</dbReference>
<keyword evidence="4" id="KW-0732">Signal</keyword>
<keyword evidence="3" id="KW-0858">Xylan degradation</keyword>
<dbReference type="PANTHER" id="PTHR38050:SF2">
    <property type="entry name" value="FERULOYL ESTERASE C-RELATED"/>
    <property type="match status" value="1"/>
</dbReference>
<evidence type="ECO:0000256" key="6">
    <source>
        <dbReference type="ARBA" id="ARBA00023277"/>
    </source>
</evidence>
<keyword evidence="6" id="KW-0119">Carbohydrate metabolism</keyword>
<comment type="subcellular location">
    <subcellularLocation>
        <location evidence="1">Secreted</location>
    </subcellularLocation>
</comment>
<reference evidence="9" key="1">
    <citation type="journal article" date="2023" name="Commun. Biol.">
        <title>Genome analysis of Parmales, the sister group of diatoms, reveals the evolutionary specialization of diatoms from phago-mixotrophs to photoautotrophs.</title>
        <authorList>
            <person name="Ban H."/>
            <person name="Sato S."/>
            <person name="Yoshikawa S."/>
            <person name="Yamada K."/>
            <person name="Nakamura Y."/>
            <person name="Ichinomiya M."/>
            <person name="Sato N."/>
            <person name="Blanc-Mathieu R."/>
            <person name="Endo H."/>
            <person name="Kuwata A."/>
            <person name="Ogata H."/>
        </authorList>
    </citation>
    <scope>NUCLEOTIDE SEQUENCE [LARGE SCALE GENOMIC DNA]</scope>
</reference>
<evidence type="ECO:0000313" key="8">
    <source>
        <dbReference type="EMBL" id="GMI25316.1"/>
    </source>
</evidence>
<dbReference type="GO" id="GO:0030600">
    <property type="term" value="F:feruloyl esterase activity"/>
    <property type="evidence" value="ECO:0007669"/>
    <property type="project" value="InterPro"/>
</dbReference>
<evidence type="ECO:0000313" key="9">
    <source>
        <dbReference type="Proteomes" id="UP001165065"/>
    </source>
</evidence>
<dbReference type="PANTHER" id="PTHR38050">
    <property type="match status" value="1"/>
</dbReference>
<dbReference type="OrthoDB" id="424610at2759"/>
<evidence type="ECO:0000256" key="4">
    <source>
        <dbReference type="ARBA" id="ARBA00022729"/>
    </source>
</evidence>
<dbReference type="EMBL" id="BRYA01000606">
    <property type="protein sequence ID" value="GMI25316.1"/>
    <property type="molecule type" value="Genomic_DNA"/>
</dbReference>
<dbReference type="GO" id="GO:0045493">
    <property type="term" value="P:xylan catabolic process"/>
    <property type="evidence" value="ECO:0007669"/>
    <property type="project" value="UniProtKB-KW"/>
</dbReference>
<name>A0A9W7FZ98_9STRA</name>
<keyword evidence="9" id="KW-1185">Reference proteome</keyword>
<proteinExistence type="predicted"/>
<evidence type="ECO:0000256" key="2">
    <source>
        <dbReference type="ARBA" id="ARBA00022525"/>
    </source>
</evidence>
<evidence type="ECO:0008006" key="10">
    <source>
        <dbReference type="Google" id="ProtNLM"/>
    </source>
</evidence>
<dbReference type="InterPro" id="IPR029058">
    <property type="entry name" value="AB_hydrolase_fold"/>
</dbReference>
<protein>
    <recommendedName>
        <fullName evidence="10">Feruloyl esterase</fullName>
    </recommendedName>
</protein>
<dbReference type="AlphaFoldDB" id="A0A9W7FZ98"/>
<dbReference type="Gene3D" id="3.40.50.1820">
    <property type="entry name" value="alpha/beta hydrolase"/>
    <property type="match status" value="1"/>
</dbReference>
<dbReference type="InterPro" id="IPR043595">
    <property type="entry name" value="FaeB/C/D"/>
</dbReference>
<organism evidence="8 9">
    <name type="scientific">Triparma columacea</name>
    <dbReference type="NCBI Taxonomy" id="722753"/>
    <lineage>
        <taxon>Eukaryota</taxon>
        <taxon>Sar</taxon>
        <taxon>Stramenopiles</taxon>
        <taxon>Ochrophyta</taxon>
        <taxon>Bolidophyceae</taxon>
        <taxon>Parmales</taxon>
        <taxon>Triparmaceae</taxon>
        <taxon>Triparma</taxon>
    </lineage>
</organism>
<accession>A0A9W7FZ98</accession>
<evidence type="ECO:0000256" key="5">
    <source>
        <dbReference type="ARBA" id="ARBA00022801"/>
    </source>
</evidence>
<sequence>MSVASLHQASSSVCNLPFDIPSLKPGECHTRTITYSSVTRNYLLCIPSGYTSREQGFMPLVFNFHGWGDNMHSDVKEAGLWSFANTELEGNDTFILVHPNGFSDFTSPGWNSWHVPGSGGHDSPGPSGSTCNDKGNHPEYCYPSCGGSCSDDGCGWTHCYDDVSFVEDVISDVKSLLCVDDTRMYATGCSNGGMMSFHVAESMSETFAAAAPVCGSYPKGYLNHTEGGLGVPIMTITGRKDETVPGNATRWNKGDEDKVHPLSSDGYYYTSVGDITERWSSKNGCVTDQIGVYDVGEDVEGEANGLSCITYGRECRGGDVISCSWDGGHDYYGGSGGGVNAPLVWGFLKRWRRNRDGEVEEIKDDIN</sequence>
<evidence type="ECO:0000256" key="1">
    <source>
        <dbReference type="ARBA" id="ARBA00004613"/>
    </source>
</evidence>
<dbReference type="GO" id="GO:0005576">
    <property type="term" value="C:extracellular region"/>
    <property type="evidence" value="ECO:0007669"/>
    <property type="project" value="UniProtKB-SubCell"/>
</dbReference>
<evidence type="ECO:0000256" key="3">
    <source>
        <dbReference type="ARBA" id="ARBA00022651"/>
    </source>
</evidence>
<gene>
    <name evidence="8" type="ORF">TrCOL_g11914</name>
</gene>